<feature type="compositionally biased region" description="Basic and acidic residues" evidence="4">
    <location>
        <begin position="538"/>
        <end position="555"/>
    </location>
</feature>
<keyword evidence="2" id="KW-0833">Ubl conjugation pathway</keyword>
<dbReference type="InterPro" id="IPR027356">
    <property type="entry name" value="NPH3_dom"/>
</dbReference>
<evidence type="ECO:0000256" key="1">
    <source>
        <dbReference type="ARBA" id="ARBA00004906"/>
    </source>
</evidence>
<dbReference type="PANTHER" id="PTHR32370">
    <property type="entry name" value="OS12G0117600 PROTEIN"/>
    <property type="match status" value="1"/>
</dbReference>
<dbReference type="Proteomes" id="UP000652761">
    <property type="component" value="Unassembled WGS sequence"/>
</dbReference>
<dbReference type="EMBL" id="NMUH01003112">
    <property type="protein sequence ID" value="MQM03883.1"/>
    <property type="molecule type" value="Genomic_DNA"/>
</dbReference>
<dbReference type="PROSITE" id="PS51649">
    <property type="entry name" value="NPH3"/>
    <property type="match status" value="1"/>
</dbReference>
<dbReference type="Pfam" id="PF03000">
    <property type="entry name" value="NPH3"/>
    <property type="match status" value="1"/>
</dbReference>
<evidence type="ECO:0000256" key="2">
    <source>
        <dbReference type="ARBA" id="ARBA00022786"/>
    </source>
</evidence>
<name>A0A843VY70_COLES</name>
<dbReference type="GO" id="GO:0016567">
    <property type="term" value="P:protein ubiquitination"/>
    <property type="evidence" value="ECO:0007669"/>
    <property type="project" value="UniProtKB-UniPathway"/>
</dbReference>
<dbReference type="UniPathway" id="UPA00143"/>
<reference evidence="6" key="1">
    <citation type="submission" date="2017-07" db="EMBL/GenBank/DDBJ databases">
        <title>Taro Niue Genome Assembly and Annotation.</title>
        <authorList>
            <person name="Atibalentja N."/>
            <person name="Keating K."/>
            <person name="Fields C.J."/>
        </authorList>
    </citation>
    <scope>NUCLEOTIDE SEQUENCE</scope>
    <source>
        <strain evidence="6">Niue_2</strain>
        <tissue evidence="6">Leaf</tissue>
    </source>
</reference>
<evidence type="ECO:0000259" key="5">
    <source>
        <dbReference type="PROSITE" id="PS51649"/>
    </source>
</evidence>
<feature type="compositionally biased region" description="Basic and acidic residues" evidence="4">
    <location>
        <begin position="510"/>
        <end position="526"/>
    </location>
</feature>
<dbReference type="AlphaFoldDB" id="A0A843VY70"/>
<evidence type="ECO:0000313" key="6">
    <source>
        <dbReference type="EMBL" id="MQM03883.1"/>
    </source>
</evidence>
<comment type="pathway">
    <text evidence="1">Protein modification; protein ubiquitination.</text>
</comment>
<sequence>MPGRWILMTLVTEEANKSRSKNEEHLNWSVQCVLSDVPSDLVIHINNIRYRLHKTIEIAASPLSAIRRERKKDHFPLLLKCGLLQRLCSDSEDPAVEATPVALHDIPGGEEAFELCAKFSYGITISLSAHNFVPAICAAKFLRMTEAVSKGNFVMKLEAFFETCILQGWKDSIVALQSTRKIVGWSENLGIVHRCVETIVDKILTHPSKVSWSYTYTRPGYSGKQHRSVPRDWWTEDVSELDLEHFRTIISAIRSAKEIPPPLVGEALHVYACKHLPDPSEAQKPESSDPTAEEALAGQRRVLESIVSMIPIDHGSVSGSFLLRLLRIATLVGASPSAKAELVRRSGRQLHEARVKDLLFPSPSNPKSYDIDLVEAILENFLAQFRRHAPRADAERAVISMRTVAHAIDSYLQVVAKCASTPVSRFVDLAEALPEVARPEHDDLYRAIDTYLKEHPELSKEEKKQLCRMIDCRKLSAEARAHAIRNDRLPLRTIVQVLFVEQERAAGAGDRQDSPRHEENNLQGGVHEHAKYILEDAEHNGETKSAEPKGRREKATALGRARSMVGRMGRSRSGAEGRTGREEVEITEDGLGNRFKA</sequence>
<proteinExistence type="inferred from homology"/>
<evidence type="ECO:0000256" key="4">
    <source>
        <dbReference type="SAM" id="MobiDB-lite"/>
    </source>
</evidence>
<evidence type="ECO:0000256" key="3">
    <source>
        <dbReference type="PROSITE-ProRule" id="PRU00982"/>
    </source>
</evidence>
<feature type="region of interest" description="Disordered" evidence="4">
    <location>
        <begin position="505"/>
        <end position="526"/>
    </location>
</feature>
<feature type="domain" description="NPH3" evidence="5">
    <location>
        <begin position="232"/>
        <end position="504"/>
    </location>
</feature>
<comment type="caution">
    <text evidence="6">The sequence shown here is derived from an EMBL/GenBank/DDBJ whole genome shotgun (WGS) entry which is preliminary data.</text>
</comment>
<dbReference type="SUPFAM" id="SSF54695">
    <property type="entry name" value="POZ domain"/>
    <property type="match status" value="1"/>
</dbReference>
<protein>
    <recommendedName>
        <fullName evidence="5">NPH3 domain-containing protein</fullName>
    </recommendedName>
</protein>
<organism evidence="6 7">
    <name type="scientific">Colocasia esculenta</name>
    <name type="common">Wild taro</name>
    <name type="synonym">Arum esculentum</name>
    <dbReference type="NCBI Taxonomy" id="4460"/>
    <lineage>
        <taxon>Eukaryota</taxon>
        <taxon>Viridiplantae</taxon>
        <taxon>Streptophyta</taxon>
        <taxon>Embryophyta</taxon>
        <taxon>Tracheophyta</taxon>
        <taxon>Spermatophyta</taxon>
        <taxon>Magnoliopsida</taxon>
        <taxon>Liliopsida</taxon>
        <taxon>Araceae</taxon>
        <taxon>Aroideae</taxon>
        <taxon>Colocasieae</taxon>
        <taxon>Colocasia</taxon>
    </lineage>
</organism>
<feature type="region of interest" description="Disordered" evidence="4">
    <location>
        <begin position="538"/>
        <end position="597"/>
    </location>
</feature>
<feature type="compositionally biased region" description="Basic and acidic residues" evidence="4">
    <location>
        <begin position="573"/>
        <end position="584"/>
    </location>
</feature>
<dbReference type="InterPro" id="IPR043454">
    <property type="entry name" value="NPH3/RPT2-like"/>
</dbReference>
<dbReference type="InterPro" id="IPR011333">
    <property type="entry name" value="SKP1/BTB/POZ_sf"/>
</dbReference>
<keyword evidence="7" id="KW-1185">Reference proteome</keyword>
<dbReference type="OrthoDB" id="1699162at2759"/>
<gene>
    <name evidence="6" type="ORF">Taro_036672</name>
</gene>
<feature type="compositionally biased region" description="Low complexity" evidence="4">
    <location>
        <begin position="559"/>
        <end position="572"/>
    </location>
</feature>
<evidence type="ECO:0000313" key="7">
    <source>
        <dbReference type="Proteomes" id="UP000652761"/>
    </source>
</evidence>
<comment type="similarity">
    <text evidence="3">Belongs to the NPH3 family.</text>
</comment>
<accession>A0A843VY70</accession>